<comment type="caution">
    <text evidence="2">The sequence shown here is derived from an EMBL/GenBank/DDBJ whole genome shotgun (WGS) entry which is preliminary data.</text>
</comment>
<name>A0A374PAI8_9FIRM</name>
<dbReference type="EMBL" id="QTJW01000001">
    <property type="protein sequence ID" value="RGD72614.1"/>
    <property type="molecule type" value="Genomic_DNA"/>
</dbReference>
<evidence type="ECO:0000313" key="3">
    <source>
        <dbReference type="Proteomes" id="UP000261023"/>
    </source>
</evidence>
<gene>
    <name evidence="1" type="ORF">DWX31_01920</name>
    <name evidence="2" type="ORF">DXD79_09680</name>
</gene>
<reference evidence="3 4" key="1">
    <citation type="submission" date="2018-08" db="EMBL/GenBank/DDBJ databases">
        <title>A genome reference for cultivated species of the human gut microbiota.</title>
        <authorList>
            <person name="Zou Y."/>
            <person name="Xue W."/>
            <person name="Luo G."/>
        </authorList>
    </citation>
    <scope>NUCLEOTIDE SEQUENCE [LARGE SCALE GENOMIC DNA]</scope>
    <source>
        <strain evidence="1 3">AF19-13AC</strain>
        <strain evidence="2 4">TM09-12</strain>
    </source>
</reference>
<dbReference type="AlphaFoldDB" id="A0A374PAI8"/>
<dbReference type="Proteomes" id="UP000263014">
    <property type="component" value="Unassembled WGS sequence"/>
</dbReference>
<proteinExistence type="predicted"/>
<sequence length="60" mass="7299">MLNKTRMKRLLSLAGQWSFFNSLFLDPIFIESLYVCIDSHYHFYNAIRYNKTVKIRCFML</sequence>
<dbReference type="Proteomes" id="UP000261023">
    <property type="component" value="Unassembled WGS sequence"/>
</dbReference>
<dbReference type="EMBL" id="QSON01000004">
    <property type="protein sequence ID" value="RGJ05169.1"/>
    <property type="molecule type" value="Genomic_DNA"/>
</dbReference>
<accession>A0A374PAI8</accession>
<evidence type="ECO:0000313" key="4">
    <source>
        <dbReference type="Proteomes" id="UP000263014"/>
    </source>
</evidence>
<evidence type="ECO:0000313" key="1">
    <source>
        <dbReference type="EMBL" id="RGD72614.1"/>
    </source>
</evidence>
<organism evidence="2 4">
    <name type="scientific">Hungatella hathewayi</name>
    <dbReference type="NCBI Taxonomy" id="154046"/>
    <lineage>
        <taxon>Bacteria</taxon>
        <taxon>Bacillati</taxon>
        <taxon>Bacillota</taxon>
        <taxon>Clostridia</taxon>
        <taxon>Lachnospirales</taxon>
        <taxon>Lachnospiraceae</taxon>
        <taxon>Hungatella</taxon>
    </lineage>
</organism>
<evidence type="ECO:0000313" key="2">
    <source>
        <dbReference type="EMBL" id="RGJ05169.1"/>
    </source>
</evidence>
<protein>
    <submittedName>
        <fullName evidence="2">Uncharacterized protein</fullName>
    </submittedName>
</protein>